<organism evidence="11 12">
    <name type="scientific">Bariatricus massiliensis</name>
    <dbReference type="NCBI Taxonomy" id="1745713"/>
    <lineage>
        <taxon>Bacteria</taxon>
        <taxon>Bacillati</taxon>
        <taxon>Bacillota</taxon>
        <taxon>Clostridia</taxon>
        <taxon>Lachnospirales</taxon>
        <taxon>Lachnospiraceae</taxon>
        <taxon>Bariatricus</taxon>
    </lineage>
</organism>
<feature type="transmembrane region" description="Helical" evidence="7">
    <location>
        <begin position="691"/>
        <end position="712"/>
    </location>
</feature>
<gene>
    <name evidence="11" type="ORF">LIZ65_00875</name>
</gene>
<proteinExistence type="inferred from homology"/>
<keyword evidence="5 7" id="KW-1133">Transmembrane helix</keyword>
<dbReference type="EMBL" id="JAJCIS010000001">
    <property type="protein sequence ID" value="MCB7385826.1"/>
    <property type="molecule type" value="Genomic_DNA"/>
</dbReference>
<dbReference type="InterPro" id="IPR006685">
    <property type="entry name" value="MscS_channel_2nd"/>
</dbReference>
<keyword evidence="3" id="KW-1003">Cell membrane</keyword>
<dbReference type="SUPFAM" id="SSF82861">
    <property type="entry name" value="Mechanosensitive channel protein MscS (YggB), transmembrane region"/>
    <property type="match status" value="1"/>
</dbReference>
<feature type="transmembrane region" description="Helical" evidence="7">
    <location>
        <begin position="612"/>
        <end position="635"/>
    </location>
</feature>
<evidence type="ECO:0000313" key="12">
    <source>
        <dbReference type="Proteomes" id="UP001299546"/>
    </source>
</evidence>
<comment type="similarity">
    <text evidence="2">Belongs to the MscS (TC 1.A.23) family.</text>
</comment>
<feature type="domain" description="Mechanosensitive ion channel transmembrane helices 2/3" evidence="10">
    <location>
        <begin position="783"/>
        <end position="821"/>
    </location>
</feature>
<feature type="transmembrane region" description="Helical" evidence="7">
    <location>
        <begin position="282"/>
        <end position="306"/>
    </location>
</feature>
<keyword evidence="4 7" id="KW-0812">Transmembrane</keyword>
<feature type="transmembrane region" description="Helical" evidence="7">
    <location>
        <begin position="805"/>
        <end position="825"/>
    </location>
</feature>
<comment type="subcellular location">
    <subcellularLocation>
        <location evidence="1">Cell membrane</location>
        <topology evidence="1">Multi-pass membrane protein</topology>
    </subcellularLocation>
</comment>
<sequence length="1024" mass="114811">MSKNLRKKAVVMFLVEAVCLVVLGVFLTVMQTNLSIRNQGRDTKEKIQQMQGLIDEADKKAVQNVESYDEVYRSKAASIAYMANKDKNFAYTDAKMKELADMMNISNIIIIDREGTPIVQAHNSKADFSFQRFNQLRTVFETGEPSEAFEVEIGGDVRRYYSAKIDDEREAVIEHDPEELHQLQDNTSSWESILSKVSVGLDGYTFAVSSQDYTFQYHPDKDMIGQDALIAGLDVADLEDNHYGWMEIDGERFYCGVKQIDTDNAYVICAVPEKEIAASRNITVGIVLFIFFIVMTIVVIYAILLLNEQEQEGGTGTKDFKVLGGIYFNKLLSKKLASIMVVGLIFVLIVSFYMQTLFSLSLHSMSNNKRVQDVQETLEHNADDIELITSQYNRRYLNKCQVAAYILGGNPQLQTREELQELSKVLGVEFLIVFDKDGKEEVTDSNYIDFEISDDPKEQSYEFRKLLQGVEYEIQEAQPDEVSGEYHQYIGVVMYSGDGEPDGFVQISIVPDKLEEALAATKLSSVLDGVKTGVNGFAFAVDKKDKIFTHYPKKRMDGKNALQYGMEEKQFRDGYNDYITIDGQKYYGSCLETSTDYVYVVIPDKEMTGTRLPVAIASTGVGLLCLLLIFALLAFSPEKKAGEEKNQEHGDDGPMVDVVMPDGSVRKTEAAASRWANITVKWGERTPEQQVAAVMKGMLGILALVICVAVLFKDNFFGEDSIFLYVLNGKWEKSVNVFAITGCIMIICVVSVAVMLIRKVLKMLSRTFGARGETVCRLISSFTKYLAVIAILYYCFALFGVDTKTLLASAGILSLVIGLGARTLVSDILAGLFIIFEGEFQVGDIVTIGDWRGTVLEIGVRTTKIEDPGNNVKIISNSEVSGVINMTRRNSFTSCDVGIEYGESLEKVENILAKELPNIKKRVPTIKEGPFYKGVVSLGDNSVNIRIVAQCKEADRIQLARDLNREMKILFDKYEINIPYPQVVINHPKEHEKATEWEKMRADAFNKSQKEMSKALGEESEERN</sequence>
<dbReference type="InterPro" id="IPR045276">
    <property type="entry name" value="YbiO_bact"/>
</dbReference>
<dbReference type="InterPro" id="IPR049278">
    <property type="entry name" value="MS_channel_C"/>
</dbReference>
<comment type="caution">
    <text evidence="11">The sequence shown here is derived from an EMBL/GenBank/DDBJ whole genome shotgun (WGS) entry which is preliminary data.</text>
</comment>
<feature type="domain" description="Mechanosensitive ion channel MscS" evidence="8">
    <location>
        <begin position="823"/>
        <end position="888"/>
    </location>
</feature>
<feature type="transmembrane region" description="Helical" evidence="7">
    <location>
        <begin position="9"/>
        <end position="30"/>
    </location>
</feature>
<dbReference type="PANTHER" id="PTHR30460">
    <property type="entry name" value="MODERATE CONDUCTANCE MECHANOSENSITIVE CHANNEL YBIO"/>
    <property type="match status" value="1"/>
</dbReference>
<evidence type="ECO:0000256" key="4">
    <source>
        <dbReference type="ARBA" id="ARBA00022692"/>
    </source>
</evidence>
<dbReference type="Proteomes" id="UP001299546">
    <property type="component" value="Unassembled WGS sequence"/>
</dbReference>
<dbReference type="RefSeq" id="WP_066731767.1">
    <property type="nucleotide sequence ID" value="NZ_JAJCIQ010000001.1"/>
</dbReference>
<dbReference type="InterPro" id="IPR011066">
    <property type="entry name" value="MscS_channel_C_sf"/>
</dbReference>
<evidence type="ECO:0000256" key="5">
    <source>
        <dbReference type="ARBA" id="ARBA00022989"/>
    </source>
</evidence>
<evidence type="ECO:0000256" key="3">
    <source>
        <dbReference type="ARBA" id="ARBA00022475"/>
    </source>
</evidence>
<name>A0ABS8DBN5_9FIRM</name>
<evidence type="ECO:0000313" key="11">
    <source>
        <dbReference type="EMBL" id="MCB7385826.1"/>
    </source>
</evidence>
<evidence type="ECO:0000256" key="2">
    <source>
        <dbReference type="ARBA" id="ARBA00008017"/>
    </source>
</evidence>
<dbReference type="Gene3D" id="3.30.70.100">
    <property type="match status" value="1"/>
</dbReference>
<dbReference type="Pfam" id="PF21088">
    <property type="entry name" value="MS_channel_1st"/>
    <property type="match status" value="1"/>
</dbReference>
<evidence type="ECO:0000256" key="6">
    <source>
        <dbReference type="ARBA" id="ARBA00023136"/>
    </source>
</evidence>
<protein>
    <submittedName>
        <fullName evidence="11">Mechanosensitive ion channel</fullName>
    </submittedName>
</protein>
<dbReference type="Pfam" id="PF21082">
    <property type="entry name" value="MS_channel_3rd"/>
    <property type="match status" value="1"/>
</dbReference>
<feature type="transmembrane region" description="Helical" evidence="7">
    <location>
        <begin position="778"/>
        <end position="799"/>
    </location>
</feature>
<dbReference type="Gene3D" id="3.30.450.20">
    <property type="entry name" value="PAS domain"/>
    <property type="match status" value="2"/>
</dbReference>
<evidence type="ECO:0000259" key="10">
    <source>
        <dbReference type="Pfam" id="PF21088"/>
    </source>
</evidence>
<dbReference type="SUPFAM" id="SSF50182">
    <property type="entry name" value="Sm-like ribonucleoproteins"/>
    <property type="match status" value="1"/>
</dbReference>
<feature type="transmembrane region" description="Helical" evidence="7">
    <location>
        <begin position="336"/>
        <end position="354"/>
    </location>
</feature>
<dbReference type="Gene3D" id="2.30.30.60">
    <property type="match status" value="1"/>
</dbReference>
<dbReference type="SUPFAM" id="SSF82689">
    <property type="entry name" value="Mechanosensitive channel protein MscS (YggB), C-terminal domain"/>
    <property type="match status" value="1"/>
</dbReference>
<evidence type="ECO:0000259" key="8">
    <source>
        <dbReference type="Pfam" id="PF00924"/>
    </source>
</evidence>
<accession>A0ABS8DBN5</accession>
<feature type="domain" description="Mechanosensitive ion channel MscS C-terminal" evidence="9">
    <location>
        <begin position="895"/>
        <end position="978"/>
    </location>
</feature>
<dbReference type="InterPro" id="IPR049142">
    <property type="entry name" value="MS_channel_1st"/>
</dbReference>
<evidence type="ECO:0000259" key="9">
    <source>
        <dbReference type="Pfam" id="PF21082"/>
    </source>
</evidence>
<dbReference type="Gene3D" id="1.10.287.1260">
    <property type="match status" value="1"/>
</dbReference>
<keyword evidence="12" id="KW-1185">Reference proteome</keyword>
<dbReference type="InterPro" id="IPR023408">
    <property type="entry name" value="MscS_beta-dom_sf"/>
</dbReference>
<evidence type="ECO:0000256" key="7">
    <source>
        <dbReference type="SAM" id="Phobius"/>
    </source>
</evidence>
<dbReference type="InterPro" id="IPR010920">
    <property type="entry name" value="LSM_dom_sf"/>
</dbReference>
<dbReference type="Pfam" id="PF00924">
    <property type="entry name" value="MS_channel_2nd"/>
    <property type="match status" value="1"/>
</dbReference>
<feature type="transmembrane region" description="Helical" evidence="7">
    <location>
        <begin position="737"/>
        <end position="757"/>
    </location>
</feature>
<dbReference type="PANTHER" id="PTHR30460:SF0">
    <property type="entry name" value="MODERATE CONDUCTANCE MECHANOSENSITIVE CHANNEL YBIO"/>
    <property type="match status" value="1"/>
</dbReference>
<reference evidence="11 12" key="1">
    <citation type="submission" date="2021-10" db="EMBL/GenBank/DDBJ databases">
        <title>Collection of gut derived symbiotic bacterial strains cultured from healthy donors.</title>
        <authorList>
            <person name="Lin H."/>
            <person name="Littmann E."/>
            <person name="Kohout C."/>
            <person name="Pamer E.G."/>
        </authorList>
    </citation>
    <scope>NUCLEOTIDE SEQUENCE [LARGE SCALE GENOMIC DNA]</scope>
    <source>
        <strain evidence="11 12">DFI.1.165</strain>
    </source>
</reference>
<keyword evidence="6 7" id="KW-0472">Membrane</keyword>
<dbReference type="InterPro" id="IPR011014">
    <property type="entry name" value="MscS_channel_TM-2"/>
</dbReference>
<evidence type="ECO:0000256" key="1">
    <source>
        <dbReference type="ARBA" id="ARBA00004651"/>
    </source>
</evidence>